<keyword evidence="1" id="KW-0812">Transmembrane</keyword>
<dbReference type="Proteomes" id="UP000663877">
    <property type="component" value="Unassembled WGS sequence"/>
</dbReference>
<evidence type="ECO:0000313" key="3">
    <source>
        <dbReference type="EMBL" id="CAF1256924.1"/>
    </source>
</evidence>
<evidence type="ECO:0008006" key="7">
    <source>
        <dbReference type="Google" id="ProtNLM"/>
    </source>
</evidence>
<comment type="caution">
    <text evidence="3">The sequence shown here is derived from an EMBL/GenBank/DDBJ whole genome shotgun (WGS) entry which is preliminary data.</text>
</comment>
<evidence type="ECO:0000313" key="4">
    <source>
        <dbReference type="EMBL" id="CAF1545455.1"/>
    </source>
</evidence>
<keyword evidence="1" id="KW-1133">Transmembrane helix</keyword>
<keyword evidence="2" id="KW-0732">Signal</keyword>
<keyword evidence="5" id="KW-1185">Reference proteome</keyword>
<gene>
    <name evidence="3" type="ORF">BJG266_LOCUS29906</name>
    <name evidence="4" type="ORF">QVE165_LOCUS46644</name>
</gene>
<evidence type="ECO:0000256" key="2">
    <source>
        <dbReference type="SAM" id="SignalP"/>
    </source>
</evidence>
<sequence>MINQHQFKYTYLFFWLFIIEADAGIINDAIIIKNANMTPIFFRWSQGFELNYKQIRCATDQASEDPSGIFLEAYPEMKDDVYFPRAPDDSQRYRCDSNSSLFMYNQQTRRVRMVGNGHCLVVSRMSYHDGFSEDYPVNRILKSVDCKRTATNESTSSLIWGGEFRLVHDSNSNIKMVLRFISPTDGHEWTIYIKTNILIVAENIQQQVDRLKEPWLEIVNKYMPDG</sequence>
<reference evidence="3" key="1">
    <citation type="submission" date="2021-02" db="EMBL/GenBank/DDBJ databases">
        <authorList>
            <person name="Nowell W R."/>
        </authorList>
    </citation>
    <scope>NUCLEOTIDE SEQUENCE</scope>
</reference>
<dbReference type="Proteomes" id="UP000663832">
    <property type="component" value="Unassembled WGS sequence"/>
</dbReference>
<dbReference type="EMBL" id="CAJNOI010000363">
    <property type="protein sequence ID" value="CAF1256924.1"/>
    <property type="molecule type" value="Genomic_DNA"/>
</dbReference>
<evidence type="ECO:0000313" key="5">
    <source>
        <dbReference type="Proteomes" id="UP000663832"/>
    </source>
</evidence>
<dbReference type="OrthoDB" id="10005325at2759"/>
<proteinExistence type="predicted"/>
<keyword evidence="1" id="KW-0472">Membrane</keyword>
<feature type="transmembrane region" description="Helical" evidence="1">
    <location>
        <begin position="12"/>
        <end position="32"/>
    </location>
</feature>
<name>A0A815AFY0_9BILA</name>
<feature type="chain" id="PRO_5036411260" description="Secreted protein" evidence="2">
    <location>
        <begin position="24"/>
        <end position="226"/>
    </location>
</feature>
<organism evidence="3 6">
    <name type="scientific">Adineta steineri</name>
    <dbReference type="NCBI Taxonomy" id="433720"/>
    <lineage>
        <taxon>Eukaryota</taxon>
        <taxon>Metazoa</taxon>
        <taxon>Spiralia</taxon>
        <taxon>Gnathifera</taxon>
        <taxon>Rotifera</taxon>
        <taxon>Eurotatoria</taxon>
        <taxon>Bdelloidea</taxon>
        <taxon>Adinetida</taxon>
        <taxon>Adinetidae</taxon>
        <taxon>Adineta</taxon>
    </lineage>
</organism>
<dbReference type="EMBL" id="CAJNOM010000701">
    <property type="protein sequence ID" value="CAF1545455.1"/>
    <property type="molecule type" value="Genomic_DNA"/>
</dbReference>
<evidence type="ECO:0000313" key="6">
    <source>
        <dbReference type="Proteomes" id="UP000663877"/>
    </source>
</evidence>
<protein>
    <recommendedName>
        <fullName evidence="7">Secreted protein</fullName>
    </recommendedName>
</protein>
<accession>A0A815AFY0</accession>
<dbReference type="AlphaFoldDB" id="A0A815AFY0"/>
<evidence type="ECO:0000256" key="1">
    <source>
        <dbReference type="SAM" id="Phobius"/>
    </source>
</evidence>
<feature type="signal peptide" evidence="2">
    <location>
        <begin position="1"/>
        <end position="23"/>
    </location>
</feature>